<keyword evidence="9 19" id="KW-0808">Transferase</keyword>
<comment type="similarity">
    <text evidence="4 19">Belongs to the CobS family.</text>
</comment>
<dbReference type="Proteomes" id="UP000050360">
    <property type="component" value="Unassembled WGS sequence"/>
</dbReference>
<comment type="function">
    <text evidence="14 19">Joins adenosylcobinamide-GDP and alpha-ribazole to generate adenosylcobalamin (Ado-cobalamin). Also synthesizes adenosylcobalamin 5'-phosphate from adenosylcobinamide-GDP and alpha-ribazole 5'-phosphate.</text>
</comment>
<evidence type="ECO:0000256" key="2">
    <source>
        <dbReference type="ARBA" id="ARBA00004651"/>
    </source>
</evidence>
<dbReference type="EC" id="2.7.8.26" evidence="5 19"/>
<keyword evidence="10 19" id="KW-0812">Transmembrane</keyword>
<feature type="transmembrane region" description="Helical" evidence="19">
    <location>
        <begin position="60"/>
        <end position="78"/>
    </location>
</feature>
<evidence type="ECO:0000256" key="1">
    <source>
        <dbReference type="ARBA" id="ARBA00001946"/>
    </source>
</evidence>
<comment type="subcellular location">
    <subcellularLocation>
        <location evidence="2 19">Cell membrane</location>
        <topology evidence="2 19">Multi-pass membrane protein</topology>
    </subcellularLocation>
</comment>
<evidence type="ECO:0000256" key="4">
    <source>
        <dbReference type="ARBA" id="ARBA00010561"/>
    </source>
</evidence>
<evidence type="ECO:0000256" key="15">
    <source>
        <dbReference type="ARBA" id="ARBA00032605"/>
    </source>
</evidence>
<comment type="pathway">
    <text evidence="3 19">Cofactor biosynthesis; adenosylcobalamin biosynthesis; adenosylcobalamin from cob(II)yrinate a,c-diamide: step 7/7.</text>
</comment>
<evidence type="ECO:0000256" key="17">
    <source>
        <dbReference type="ARBA" id="ARBA00048623"/>
    </source>
</evidence>
<comment type="catalytic activity">
    <reaction evidence="18 19">
        <text>alpha-ribazole 5'-phosphate + adenosylcob(III)inamide-GDP = adenosylcob(III)alamin 5'-phosphate + GMP + H(+)</text>
        <dbReference type="Rhea" id="RHEA:23560"/>
        <dbReference type="ChEBI" id="CHEBI:15378"/>
        <dbReference type="ChEBI" id="CHEBI:57918"/>
        <dbReference type="ChEBI" id="CHEBI:58115"/>
        <dbReference type="ChEBI" id="CHEBI:60487"/>
        <dbReference type="ChEBI" id="CHEBI:60493"/>
        <dbReference type="EC" id="2.7.8.26"/>
    </reaction>
</comment>
<proteinExistence type="inferred from homology"/>
<protein>
    <recommendedName>
        <fullName evidence="6 19">Adenosylcobinamide-GDP ribazoletransferase</fullName>
        <ecNumber evidence="5 19">2.7.8.26</ecNumber>
    </recommendedName>
    <alternativeName>
        <fullName evidence="16 19">Cobalamin synthase</fullName>
    </alternativeName>
    <alternativeName>
        <fullName evidence="15 19">Cobalamin-5'-phosphate synthase</fullName>
    </alternativeName>
</protein>
<feature type="transmembrane region" description="Helical" evidence="19">
    <location>
        <begin position="184"/>
        <end position="209"/>
    </location>
</feature>
<dbReference type="PANTHER" id="PTHR34148:SF1">
    <property type="entry name" value="ADENOSYLCOBINAMIDE-GDP RIBAZOLETRANSFERASE"/>
    <property type="match status" value="1"/>
</dbReference>
<dbReference type="PANTHER" id="PTHR34148">
    <property type="entry name" value="ADENOSYLCOBINAMIDE-GDP RIBAZOLETRANSFERASE"/>
    <property type="match status" value="1"/>
</dbReference>
<keyword evidence="11 19" id="KW-0460">Magnesium</keyword>
<keyword evidence="8 19" id="KW-0169">Cobalamin biosynthesis</keyword>
<dbReference type="HAMAP" id="MF_00719">
    <property type="entry name" value="CobS"/>
    <property type="match status" value="1"/>
</dbReference>
<evidence type="ECO:0000256" key="13">
    <source>
        <dbReference type="ARBA" id="ARBA00023136"/>
    </source>
</evidence>
<comment type="cofactor">
    <cofactor evidence="1 19">
        <name>Mg(2+)</name>
        <dbReference type="ChEBI" id="CHEBI:18420"/>
    </cofactor>
</comment>
<dbReference type="PATRIC" id="fig|1719120.3.peg.3624"/>
<evidence type="ECO:0000256" key="11">
    <source>
        <dbReference type="ARBA" id="ARBA00022842"/>
    </source>
</evidence>
<keyword evidence="12 19" id="KW-1133">Transmembrane helix</keyword>
<dbReference type="AlphaFoldDB" id="A0A0P8A6A8"/>
<dbReference type="GO" id="GO:0008818">
    <property type="term" value="F:cobalamin 5'-phosphate synthase activity"/>
    <property type="evidence" value="ECO:0007669"/>
    <property type="project" value="UniProtKB-UniRule"/>
</dbReference>
<feature type="transmembrane region" description="Helical" evidence="19">
    <location>
        <begin position="109"/>
        <end position="133"/>
    </location>
</feature>
<accession>A0A0P8A6A8</accession>
<gene>
    <name evidence="19" type="primary">cobS</name>
    <name evidence="20" type="ORF">MPEBLZ_03336</name>
</gene>
<evidence type="ECO:0000313" key="21">
    <source>
        <dbReference type="Proteomes" id="UP000050360"/>
    </source>
</evidence>
<dbReference type="InterPro" id="IPR003805">
    <property type="entry name" value="CobS"/>
</dbReference>
<evidence type="ECO:0000256" key="18">
    <source>
        <dbReference type="ARBA" id="ARBA00049504"/>
    </source>
</evidence>
<dbReference type="GO" id="GO:0051073">
    <property type="term" value="F:adenosylcobinamide-GDP ribazoletransferase activity"/>
    <property type="evidence" value="ECO:0007669"/>
    <property type="project" value="UniProtKB-UniRule"/>
</dbReference>
<evidence type="ECO:0000256" key="19">
    <source>
        <dbReference type="HAMAP-Rule" id="MF_00719"/>
    </source>
</evidence>
<keyword evidence="13 19" id="KW-0472">Membrane</keyword>
<reference evidence="20 21" key="1">
    <citation type="submission" date="2015-09" db="EMBL/GenBank/DDBJ databases">
        <title>A metagenomics-based metabolic model of nitrate-dependent anaerobic oxidation of methane by Methanoperedens-like archaea.</title>
        <authorList>
            <person name="Arshad A."/>
            <person name="Speth D.R."/>
            <person name="De Graaf R.M."/>
            <person name="Op Den Camp H.J."/>
            <person name="Jetten M.S."/>
            <person name="Welte C.U."/>
        </authorList>
    </citation>
    <scope>NUCLEOTIDE SEQUENCE [LARGE SCALE GENOMIC DNA]</scope>
</reference>
<dbReference type="UniPathway" id="UPA00148">
    <property type="reaction ID" value="UER00238"/>
</dbReference>
<sequence length="256" mass="26984">MRKFLSAIRSGFGFLSTIPVGITMEGIENLMKHIYLFPVVGAVIGIIFALIVIALTTFSIFPPIIISLFVIIAIYYFTGFNHIDGLADFGDGLAAHGTKEKKIAAMRDTAIGTGGIVFCMIAILGVFVSLVSIQESDRFLLLPYALIVAETSAKQSMVTVAAFGRRLHAGFGAMTVDNTKKSDLIIGTVFSAAVCFVVLGVMGIGAFIVSQLSGLLVLNTANRHFGGVSGDVVGAANEIGRLAALLYIGGAGWMLL</sequence>
<evidence type="ECO:0000256" key="8">
    <source>
        <dbReference type="ARBA" id="ARBA00022573"/>
    </source>
</evidence>
<dbReference type="GO" id="GO:0009236">
    <property type="term" value="P:cobalamin biosynthetic process"/>
    <property type="evidence" value="ECO:0007669"/>
    <property type="project" value="UniProtKB-UniRule"/>
</dbReference>
<evidence type="ECO:0000256" key="14">
    <source>
        <dbReference type="ARBA" id="ARBA00025228"/>
    </source>
</evidence>
<keyword evidence="7 19" id="KW-1003">Cell membrane</keyword>
<evidence type="ECO:0000256" key="6">
    <source>
        <dbReference type="ARBA" id="ARBA00015850"/>
    </source>
</evidence>
<feature type="transmembrane region" description="Helical" evidence="19">
    <location>
        <begin position="34"/>
        <end position="54"/>
    </location>
</feature>
<comment type="catalytic activity">
    <reaction evidence="17 19">
        <text>alpha-ribazole + adenosylcob(III)inamide-GDP = adenosylcob(III)alamin + GMP + H(+)</text>
        <dbReference type="Rhea" id="RHEA:16049"/>
        <dbReference type="ChEBI" id="CHEBI:10329"/>
        <dbReference type="ChEBI" id="CHEBI:15378"/>
        <dbReference type="ChEBI" id="CHEBI:18408"/>
        <dbReference type="ChEBI" id="CHEBI:58115"/>
        <dbReference type="ChEBI" id="CHEBI:60487"/>
        <dbReference type="EC" id="2.7.8.26"/>
    </reaction>
</comment>
<evidence type="ECO:0000256" key="9">
    <source>
        <dbReference type="ARBA" id="ARBA00022679"/>
    </source>
</evidence>
<dbReference type="GO" id="GO:0005886">
    <property type="term" value="C:plasma membrane"/>
    <property type="evidence" value="ECO:0007669"/>
    <property type="project" value="UniProtKB-SubCell"/>
</dbReference>
<evidence type="ECO:0000256" key="12">
    <source>
        <dbReference type="ARBA" id="ARBA00022989"/>
    </source>
</evidence>
<evidence type="ECO:0000256" key="7">
    <source>
        <dbReference type="ARBA" id="ARBA00022475"/>
    </source>
</evidence>
<comment type="caution">
    <text evidence="20">The sequence shown here is derived from an EMBL/GenBank/DDBJ whole genome shotgun (WGS) entry which is preliminary data.</text>
</comment>
<evidence type="ECO:0000256" key="5">
    <source>
        <dbReference type="ARBA" id="ARBA00013200"/>
    </source>
</evidence>
<dbReference type="NCBIfam" id="TIGR00317">
    <property type="entry name" value="cobS"/>
    <property type="match status" value="1"/>
</dbReference>
<dbReference type="EMBL" id="LKCM01000265">
    <property type="protein sequence ID" value="KPQ42104.1"/>
    <property type="molecule type" value="Genomic_DNA"/>
</dbReference>
<evidence type="ECO:0000256" key="16">
    <source>
        <dbReference type="ARBA" id="ARBA00032853"/>
    </source>
</evidence>
<name>A0A0P8A6A8_9EURY</name>
<evidence type="ECO:0000256" key="10">
    <source>
        <dbReference type="ARBA" id="ARBA00022692"/>
    </source>
</evidence>
<evidence type="ECO:0000313" key="20">
    <source>
        <dbReference type="EMBL" id="KPQ42104.1"/>
    </source>
</evidence>
<organism evidence="20 21">
    <name type="scientific">Candidatus Methanoperedens nitratireducens</name>
    <dbReference type="NCBI Taxonomy" id="1392998"/>
    <lineage>
        <taxon>Archaea</taxon>
        <taxon>Methanobacteriati</taxon>
        <taxon>Methanobacteriota</taxon>
        <taxon>Stenosarchaea group</taxon>
        <taxon>Methanomicrobia</taxon>
        <taxon>Methanosarcinales</taxon>
        <taxon>ANME-2 cluster</taxon>
        <taxon>Candidatus Methanoperedentaceae</taxon>
        <taxon>Candidatus Methanoperedens</taxon>
    </lineage>
</organism>
<evidence type="ECO:0000256" key="3">
    <source>
        <dbReference type="ARBA" id="ARBA00004663"/>
    </source>
</evidence>
<dbReference type="Pfam" id="PF02654">
    <property type="entry name" value="CobS"/>
    <property type="match status" value="1"/>
</dbReference>